<reference evidence="2 3" key="1">
    <citation type="journal article" date="2011" name="Stand. Genomic Sci.">
        <title>Non-contiguous finished genome sequence and contextual data of the filamentous soil bacterium Ktedonobacter racemifer type strain (SOSP1-21).</title>
        <authorList>
            <person name="Chang Y.J."/>
            <person name="Land M."/>
            <person name="Hauser L."/>
            <person name="Chertkov O."/>
            <person name="Del Rio T.G."/>
            <person name="Nolan M."/>
            <person name="Copeland A."/>
            <person name="Tice H."/>
            <person name="Cheng J.F."/>
            <person name="Lucas S."/>
            <person name="Han C."/>
            <person name="Goodwin L."/>
            <person name="Pitluck S."/>
            <person name="Ivanova N."/>
            <person name="Ovchinikova G."/>
            <person name="Pati A."/>
            <person name="Chen A."/>
            <person name="Palaniappan K."/>
            <person name="Mavromatis K."/>
            <person name="Liolios K."/>
            <person name="Brettin T."/>
            <person name="Fiebig A."/>
            <person name="Rohde M."/>
            <person name="Abt B."/>
            <person name="Goker M."/>
            <person name="Detter J.C."/>
            <person name="Woyke T."/>
            <person name="Bristow J."/>
            <person name="Eisen J.A."/>
            <person name="Markowitz V."/>
            <person name="Hugenholtz P."/>
            <person name="Kyrpides N.C."/>
            <person name="Klenk H.P."/>
            <person name="Lapidus A."/>
        </authorList>
    </citation>
    <scope>NUCLEOTIDE SEQUENCE [LARGE SCALE GENOMIC DNA]</scope>
    <source>
        <strain evidence="3">DSM 44963</strain>
    </source>
</reference>
<accession>D6TMN2</accession>
<gene>
    <name evidence="2" type="ORF">Krac_8353</name>
</gene>
<dbReference type="InParanoid" id="D6TMN2"/>
<keyword evidence="3" id="KW-1185">Reference proteome</keyword>
<evidence type="ECO:0000313" key="2">
    <source>
        <dbReference type="EMBL" id="EFH87032.1"/>
    </source>
</evidence>
<comment type="caution">
    <text evidence="2">The sequence shown here is derived from an EMBL/GenBank/DDBJ whole genome shotgun (WGS) entry which is preliminary data.</text>
</comment>
<sequence>MLSLTFYIYLTYAMCKFFLPPAVAKGIEFGDTPNPARGAAPGPRPRKHAHCVI</sequence>
<feature type="compositionally biased region" description="Basic residues" evidence="1">
    <location>
        <begin position="44"/>
        <end position="53"/>
    </location>
</feature>
<proteinExistence type="predicted"/>
<dbReference type="STRING" id="485913.Krac_8353"/>
<feature type="region of interest" description="Disordered" evidence="1">
    <location>
        <begin position="34"/>
        <end position="53"/>
    </location>
</feature>
<dbReference type="AlphaFoldDB" id="D6TMN2"/>
<evidence type="ECO:0000313" key="3">
    <source>
        <dbReference type="Proteomes" id="UP000004508"/>
    </source>
</evidence>
<organism evidence="2 3">
    <name type="scientific">Ktedonobacter racemifer DSM 44963</name>
    <dbReference type="NCBI Taxonomy" id="485913"/>
    <lineage>
        <taxon>Bacteria</taxon>
        <taxon>Bacillati</taxon>
        <taxon>Chloroflexota</taxon>
        <taxon>Ktedonobacteria</taxon>
        <taxon>Ktedonobacterales</taxon>
        <taxon>Ktedonobacteraceae</taxon>
        <taxon>Ktedonobacter</taxon>
    </lineage>
</organism>
<evidence type="ECO:0000256" key="1">
    <source>
        <dbReference type="SAM" id="MobiDB-lite"/>
    </source>
</evidence>
<dbReference type="Proteomes" id="UP000004508">
    <property type="component" value="Unassembled WGS sequence"/>
</dbReference>
<dbReference type="EMBL" id="ADVG01000002">
    <property type="protein sequence ID" value="EFH87032.1"/>
    <property type="molecule type" value="Genomic_DNA"/>
</dbReference>
<protein>
    <submittedName>
        <fullName evidence="2">Uncharacterized protein</fullName>
    </submittedName>
</protein>
<name>D6TMN2_KTERA</name>